<dbReference type="PANTHER" id="PTHR12625">
    <property type="entry name" value="LIPOCALIN-1 INTERACTING MEMBRANE RECEPTOR LIMR"/>
    <property type="match status" value="1"/>
</dbReference>
<evidence type="ECO:0000256" key="1">
    <source>
        <dbReference type="ARBA" id="ARBA00010487"/>
    </source>
</evidence>
<evidence type="ECO:0000313" key="3">
    <source>
        <dbReference type="EnsemblMetazoa" id="MESCA004233-PA"/>
    </source>
</evidence>
<feature type="transmembrane region" description="Helical" evidence="2">
    <location>
        <begin position="51"/>
        <end position="74"/>
    </location>
</feature>
<dbReference type="GO" id="GO:0004888">
    <property type="term" value="F:transmembrane signaling receptor activity"/>
    <property type="evidence" value="ECO:0007669"/>
    <property type="project" value="TreeGrafter"/>
</dbReference>
<dbReference type="InterPro" id="IPR008075">
    <property type="entry name" value="LIMR"/>
</dbReference>
<keyword evidence="2" id="KW-0472">Membrane</keyword>
<dbReference type="GO" id="GO:0005886">
    <property type="term" value="C:plasma membrane"/>
    <property type="evidence" value="ECO:0007669"/>
    <property type="project" value="TreeGrafter"/>
</dbReference>
<organism evidence="3 4">
    <name type="scientific">Megaselia scalaris</name>
    <name type="common">Humpbacked fly</name>
    <name type="synonym">Phora scalaris</name>
    <dbReference type="NCBI Taxonomy" id="36166"/>
    <lineage>
        <taxon>Eukaryota</taxon>
        <taxon>Metazoa</taxon>
        <taxon>Ecdysozoa</taxon>
        <taxon>Arthropoda</taxon>
        <taxon>Hexapoda</taxon>
        <taxon>Insecta</taxon>
        <taxon>Pterygota</taxon>
        <taxon>Neoptera</taxon>
        <taxon>Endopterygota</taxon>
        <taxon>Diptera</taxon>
        <taxon>Brachycera</taxon>
        <taxon>Muscomorpha</taxon>
        <taxon>Platypezoidea</taxon>
        <taxon>Phoridae</taxon>
        <taxon>Megaseliini</taxon>
        <taxon>Megaselia</taxon>
    </lineage>
</organism>
<keyword evidence="2" id="KW-1133">Transmembrane helix</keyword>
<evidence type="ECO:0000313" key="4">
    <source>
        <dbReference type="Proteomes" id="UP000015102"/>
    </source>
</evidence>
<reference evidence="3" key="2">
    <citation type="submission" date="2015-06" db="UniProtKB">
        <authorList>
            <consortium name="EnsemblMetazoa"/>
        </authorList>
    </citation>
    <scope>IDENTIFICATION</scope>
</reference>
<dbReference type="GO" id="GO:0007165">
    <property type="term" value="P:signal transduction"/>
    <property type="evidence" value="ECO:0007669"/>
    <property type="project" value="TreeGrafter"/>
</dbReference>
<dbReference type="AlphaFoldDB" id="T1GL44"/>
<dbReference type="STRING" id="36166.T1GL44"/>
<proteinExistence type="inferred from homology"/>
<reference evidence="4" key="1">
    <citation type="submission" date="2013-02" db="EMBL/GenBank/DDBJ databases">
        <authorList>
            <person name="Hughes D."/>
        </authorList>
    </citation>
    <scope>NUCLEOTIDE SEQUENCE</scope>
    <source>
        <strain>Durham</strain>
        <strain evidence="4">NC isolate 2 -- Noor lab</strain>
    </source>
</reference>
<dbReference type="PANTHER" id="PTHR12625:SF0">
    <property type="entry name" value="PROTEIN LILIPOD"/>
    <property type="match status" value="1"/>
</dbReference>
<keyword evidence="2" id="KW-0812">Transmembrane</keyword>
<evidence type="ECO:0000256" key="2">
    <source>
        <dbReference type="SAM" id="Phobius"/>
    </source>
</evidence>
<sequence length="98" mass="11358">MISLEKDKISIFLLLLMMLYTGSYILLARFRRRDREDLFSTDDDEILVYRISLWMCTFSLAVAIGAALLLPVSIASNEVLLLYPNSYYVKWLNSSLIQ</sequence>
<dbReference type="EMBL" id="CAQQ02133732">
    <property type="status" value="NOT_ANNOTATED_CDS"/>
    <property type="molecule type" value="Genomic_DNA"/>
</dbReference>
<keyword evidence="4" id="KW-1185">Reference proteome</keyword>
<dbReference type="HOGENOM" id="CLU_029445_2_1_1"/>
<dbReference type="EnsemblMetazoa" id="MESCA004233-RA">
    <property type="protein sequence ID" value="MESCA004233-PA"/>
    <property type="gene ID" value="MESCA004233"/>
</dbReference>
<accession>T1GL44</accession>
<feature type="transmembrane region" description="Helical" evidence="2">
    <location>
        <begin position="12"/>
        <end position="30"/>
    </location>
</feature>
<dbReference type="InterPro" id="IPR006876">
    <property type="entry name" value="LMBR1-like_membr_prot"/>
</dbReference>
<name>T1GL44_MEGSC</name>
<protein>
    <submittedName>
        <fullName evidence="3">Uncharacterized protein</fullName>
    </submittedName>
</protein>
<dbReference type="Pfam" id="PF04791">
    <property type="entry name" value="LMBR1"/>
    <property type="match status" value="1"/>
</dbReference>
<dbReference type="Proteomes" id="UP000015102">
    <property type="component" value="Unassembled WGS sequence"/>
</dbReference>
<comment type="similarity">
    <text evidence="1">Belongs to the LIMR family.</text>
</comment>